<dbReference type="GO" id="GO:0006000">
    <property type="term" value="P:fructose metabolic process"/>
    <property type="evidence" value="ECO:0007669"/>
    <property type="project" value="TreeGrafter"/>
</dbReference>
<evidence type="ECO:0000256" key="4">
    <source>
        <dbReference type="ARBA" id="ARBA00022723"/>
    </source>
</evidence>
<dbReference type="GO" id="GO:0006002">
    <property type="term" value="P:fructose 6-phosphate metabolic process"/>
    <property type="evidence" value="ECO:0007669"/>
    <property type="project" value="TreeGrafter"/>
</dbReference>
<dbReference type="AlphaFoldDB" id="D8JW47"/>
<dbReference type="KEGG" id="hdn:Hden_3131"/>
<feature type="binding site" evidence="8">
    <location>
        <position position="89"/>
    </location>
    <ligand>
        <name>Mg(2+)</name>
        <dbReference type="ChEBI" id="CHEBI:18420"/>
        <label>1</label>
    </ligand>
</feature>
<keyword evidence="7 8" id="KW-0119">Carbohydrate metabolism</keyword>
<dbReference type="PANTHER" id="PTHR11556:SF35">
    <property type="entry name" value="SEDOHEPTULOSE-1,7-BISPHOSPHATASE, CHLOROPLASTIC"/>
    <property type="match status" value="1"/>
</dbReference>
<dbReference type="PRINTS" id="PR00115">
    <property type="entry name" value="F16BPHPHTASE"/>
</dbReference>
<organism evidence="12 13">
    <name type="scientific">Hyphomicrobium denitrificans (strain ATCC 51888 / DSM 1869 / NCIMB 11706 / TK 0415)</name>
    <dbReference type="NCBI Taxonomy" id="582899"/>
    <lineage>
        <taxon>Bacteria</taxon>
        <taxon>Pseudomonadati</taxon>
        <taxon>Pseudomonadota</taxon>
        <taxon>Alphaproteobacteria</taxon>
        <taxon>Hyphomicrobiales</taxon>
        <taxon>Hyphomicrobiaceae</taxon>
        <taxon>Hyphomicrobium</taxon>
    </lineage>
</organism>
<dbReference type="InterPro" id="IPR044015">
    <property type="entry name" value="FBPase_C_dom"/>
</dbReference>
<dbReference type="FunFam" id="3.40.190.80:FF:000011">
    <property type="entry name" value="Fructose-1,6-bisphosphatase class 1"/>
    <property type="match status" value="1"/>
</dbReference>
<comment type="subcellular location">
    <subcellularLocation>
        <location evidence="8">Cytoplasm</location>
    </subcellularLocation>
</comment>
<comment type="similarity">
    <text evidence="2 8 9">Belongs to the FBPase class 1 family.</text>
</comment>
<dbReference type="GO" id="GO:0030388">
    <property type="term" value="P:fructose 1,6-bisphosphate metabolic process"/>
    <property type="evidence" value="ECO:0007669"/>
    <property type="project" value="TreeGrafter"/>
</dbReference>
<comment type="catalytic activity">
    <reaction evidence="1 8">
        <text>beta-D-fructose 1,6-bisphosphate + H2O = beta-D-fructose 6-phosphate + phosphate</text>
        <dbReference type="Rhea" id="RHEA:11064"/>
        <dbReference type="ChEBI" id="CHEBI:15377"/>
        <dbReference type="ChEBI" id="CHEBI:32966"/>
        <dbReference type="ChEBI" id="CHEBI:43474"/>
        <dbReference type="ChEBI" id="CHEBI:57634"/>
        <dbReference type="EC" id="3.1.3.11"/>
    </reaction>
</comment>
<dbReference type="InterPro" id="IPR033391">
    <property type="entry name" value="FBPase_N"/>
</dbReference>
<evidence type="ECO:0000256" key="6">
    <source>
        <dbReference type="ARBA" id="ARBA00022842"/>
    </source>
</evidence>
<dbReference type="Pfam" id="PF00316">
    <property type="entry name" value="FBPase"/>
    <property type="match status" value="1"/>
</dbReference>
<comment type="caution">
    <text evidence="8">Lacks conserved residue(s) required for the propagation of feature annotation.</text>
</comment>
<dbReference type="RefSeq" id="WP_013217085.1">
    <property type="nucleotide sequence ID" value="NC_014313.1"/>
</dbReference>
<feature type="binding site" evidence="8">
    <location>
        <position position="108"/>
    </location>
    <ligand>
        <name>Mg(2+)</name>
        <dbReference type="ChEBI" id="CHEBI:18420"/>
        <label>2</label>
    </ligand>
</feature>
<keyword evidence="3 8" id="KW-0963">Cytoplasm</keyword>
<evidence type="ECO:0000256" key="5">
    <source>
        <dbReference type="ARBA" id="ARBA00022801"/>
    </source>
</evidence>
<feature type="binding site" evidence="8">
    <location>
        <begin position="111"/>
        <end position="114"/>
    </location>
    <ligand>
        <name>substrate</name>
    </ligand>
</feature>
<feature type="domain" description="Fructose-1-6-bisphosphatase class 1 C-terminal" evidence="11">
    <location>
        <begin position="192"/>
        <end position="324"/>
    </location>
</feature>
<dbReference type="InterPro" id="IPR028343">
    <property type="entry name" value="FBPtase"/>
</dbReference>
<evidence type="ECO:0000259" key="11">
    <source>
        <dbReference type="Pfam" id="PF18913"/>
    </source>
</evidence>
<accession>D8JW47</accession>
<name>D8JW47_HYPDA</name>
<dbReference type="SUPFAM" id="SSF56655">
    <property type="entry name" value="Carbohydrate phosphatase"/>
    <property type="match status" value="1"/>
</dbReference>
<dbReference type="HOGENOM" id="CLU_039977_0_0_5"/>
<proteinExistence type="inferred from homology"/>
<protein>
    <recommendedName>
        <fullName evidence="8">Fructose-1,6-bisphosphatase class 1</fullName>
        <shortName evidence="8">FBPase class 1</shortName>
        <ecNumber evidence="8">3.1.3.11</ecNumber>
    </recommendedName>
    <alternativeName>
        <fullName evidence="8">D-fructose-1,6-bisphosphate 1-phosphohydrolase class 1</fullName>
    </alternativeName>
</protein>
<dbReference type="PIRSF" id="PIRSF000904">
    <property type="entry name" value="FBPtase_SBPase"/>
    <property type="match status" value="1"/>
</dbReference>
<feature type="binding site" evidence="8">
    <location>
        <position position="108"/>
    </location>
    <ligand>
        <name>Mg(2+)</name>
        <dbReference type="ChEBI" id="CHEBI:18420"/>
        <label>1</label>
    </ligand>
</feature>
<feature type="binding site" evidence="8">
    <location>
        <begin position="253"/>
        <end position="255"/>
    </location>
    <ligand>
        <name>substrate</name>
    </ligand>
</feature>
<evidence type="ECO:0000259" key="10">
    <source>
        <dbReference type="Pfam" id="PF00316"/>
    </source>
</evidence>
<dbReference type="UniPathway" id="UPA00138"/>
<dbReference type="NCBIfam" id="NF006780">
    <property type="entry name" value="PRK09293.1-4"/>
    <property type="match status" value="1"/>
</dbReference>
<evidence type="ECO:0000313" key="13">
    <source>
        <dbReference type="Proteomes" id="UP000002033"/>
    </source>
</evidence>
<feature type="binding site" evidence="8">
    <location>
        <position position="110"/>
    </location>
    <ligand>
        <name>Mg(2+)</name>
        <dbReference type="ChEBI" id="CHEBI:18420"/>
        <label>1</label>
    </ligand>
</feature>
<reference evidence="13" key="1">
    <citation type="journal article" date="2011" name="J. Bacteriol.">
        <title>Genome sequences of eight morphologically diverse alphaproteobacteria.</title>
        <authorList>
            <consortium name="US DOE Joint Genome Institute"/>
            <person name="Brown P.J."/>
            <person name="Kysela D.T."/>
            <person name="Buechlein A."/>
            <person name="Hemmerich C."/>
            <person name="Brun Y.V."/>
        </authorList>
    </citation>
    <scope>NUCLEOTIDE SEQUENCE [LARGE SCALE GENOMIC DNA]</scope>
    <source>
        <strain evidence="13">ATCC 51888 / DSM 1869 / NCIB 11706 / TK 0415</strain>
    </source>
</reference>
<dbReference type="EMBL" id="CP002083">
    <property type="protein sequence ID" value="ADJ24926.1"/>
    <property type="molecule type" value="Genomic_DNA"/>
</dbReference>
<sequence>MGLTTLKDYLSDWTLEGRTRSQVADTVMALAETSIRISELVARGSLGGRLGQIVSKAGEFDEQKEIDLLTNGMIAEALKAAPVAALASEESEHPITLNPDAPLLVATDPLDGSSNVDANVSFGTIFSILPRHPASVGEAAFLRPGSHQLAAGFVVYGPHTALVLTVGLGTQIFTLDRSTNTFHMTSRNVEMAAETTEYAINSSNARHWDDPIRIYIHDCENGANGPCGHDFNMRWTGSPVADILRILTRGGIYLYPGDRRKGFHQGRIRLIYEANPFSWLIEQAGGKATTGRDRVLDVVPSSLHQRTPLICGSRYEVDRVVRIYSGQEFKGDRSPLFGRRGLFRALP</sequence>
<dbReference type="Proteomes" id="UP000002033">
    <property type="component" value="Chromosome"/>
</dbReference>
<dbReference type="NCBIfam" id="NF006779">
    <property type="entry name" value="PRK09293.1-3"/>
    <property type="match status" value="1"/>
</dbReference>
<dbReference type="PIRSF" id="PIRSF500210">
    <property type="entry name" value="FBPtase"/>
    <property type="match status" value="1"/>
</dbReference>
<dbReference type="STRING" id="582899.Hden_3131"/>
<dbReference type="GO" id="GO:0005986">
    <property type="term" value="P:sucrose biosynthetic process"/>
    <property type="evidence" value="ECO:0007669"/>
    <property type="project" value="TreeGrafter"/>
</dbReference>
<dbReference type="CDD" id="cd00354">
    <property type="entry name" value="FBPase"/>
    <property type="match status" value="1"/>
</dbReference>
<keyword evidence="4 8" id="KW-0479">Metal-binding</keyword>
<dbReference type="Pfam" id="PF18913">
    <property type="entry name" value="FBPase_C"/>
    <property type="match status" value="1"/>
</dbReference>
<evidence type="ECO:0000256" key="3">
    <source>
        <dbReference type="ARBA" id="ARBA00022490"/>
    </source>
</evidence>
<dbReference type="EC" id="3.1.3.11" evidence="8"/>
<feature type="binding site" evidence="8">
    <location>
        <position position="273"/>
    </location>
    <ligand>
        <name>Mg(2+)</name>
        <dbReference type="ChEBI" id="CHEBI:18420"/>
        <label>2</label>
    </ligand>
</feature>
<evidence type="ECO:0000256" key="1">
    <source>
        <dbReference type="ARBA" id="ARBA00001273"/>
    </source>
</evidence>
<dbReference type="InterPro" id="IPR000146">
    <property type="entry name" value="FBPase_class-1"/>
</dbReference>
<dbReference type="OrthoDB" id="9806756at2"/>
<dbReference type="GO" id="GO:0006094">
    <property type="term" value="P:gluconeogenesis"/>
    <property type="evidence" value="ECO:0007669"/>
    <property type="project" value="UniProtKB-UniRule"/>
</dbReference>
<comment type="pathway">
    <text evidence="8">Carbohydrate biosynthesis; gluconeogenesis.</text>
</comment>
<keyword evidence="5 8" id="KW-0378">Hydrolase</keyword>
<evidence type="ECO:0000256" key="2">
    <source>
        <dbReference type="ARBA" id="ARBA00010941"/>
    </source>
</evidence>
<feature type="binding site" evidence="8">
    <location>
        <position position="201"/>
    </location>
    <ligand>
        <name>substrate</name>
    </ligand>
</feature>
<evidence type="ECO:0000256" key="8">
    <source>
        <dbReference type="HAMAP-Rule" id="MF_01855"/>
    </source>
</evidence>
<evidence type="ECO:0000256" key="7">
    <source>
        <dbReference type="ARBA" id="ARBA00023277"/>
    </source>
</evidence>
<gene>
    <name evidence="8" type="primary">fbp</name>
    <name evidence="12" type="ordered locus">Hden_3131</name>
</gene>
<feature type="binding site" evidence="8">
    <location>
        <position position="111"/>
    </location>
    <ligand>
        <name>Mg(2+)</name>
        <dbReference type="ChEBI" id="CHEBI:18420"/>
        <label>2</label>
    </ligand>
</feature>
<evidence type="ECO:0000256" key="9">
    <source>
        <dbReference type="RuleBase" id="RU000508"/>
    </source>
</evidence>
<feature type="domain" description="Fructose-1-6-bisphosphatase class I N-terminal" evidence="10">
    <location>
        <begin position="24"/>
        <end position="185"/>
    </location>
</feature>
<dbReference type="PANTHER" id="PTHR11556">
    <property type="entry name" value="FRUCTOSE-1,6-BISPHOSPHATASE-RELATED"/>
    <property type="match status" value="1"/>
</dbReference>
<dbReference type="Gene3D" id="3.30.540.10">
    <property type="entry name" value="Fructose-1,6-Bisphosphatase, subunit A, domain 1"/>
    <property type="match status" value="1"/>
</dbReference>
<dbReference type="GO" id="GO:0042132">
    <property type="term" value="F:fructose 1,6-bisphosphate 1-phosphatase activity"/>
    <property type="evidence" value="ECO:0007669"/>
    <property type="project" value="UniProtKB-UniRule"/>
</dbReference>
<dbReference type="GO" id="GO:0000287">
    <property type="term" value="F:magnesium ion binding"/>
    <property type="evidence" value="ECO:0007669"/>
    <property type="project" value="UniProtKB-UniRule"/>
</dbReference>
<dbReference type="HAMAP" id="MF_01855">
    <property type="entry name" value="FBPase_class1"/>
    <property type="match status" value="1"/>
</dbReference>
<dbReference type="eggNOG" id="COG0158">
    <property type="taxonomic scope" value="Bacteria"/>
</dbReference>
<comment type="subunit">
    <text evidence="8">Homotetramer.</text>
</comment>
<keyword evidence="13" id="KW-1185">Reference proteome</keyword>
<evidence type="ECO:0000313" key="12">
    <source>
        <dbReference type="EMBL" id="ADJ24926.1"/>
    </source>
</evidence>
<dbReference type="Gene3D" id="3.40.190.80">
    <property type="match status" value="1"/>
</dbReference>
<comment type="cofactor">
    <cofactor evidence="8">
        <name>Mg(2+)</name>
        <dbReference type="ChEBI" id="CHEBI:18420"/>
    </cofactor>
    <text evidence="8">Binds 2 magnesium ions per subunit.</text>
</comment>
<keyword evidence="6 8" id="KW-0460">Magnesium</keyword>
<dbReference type="GO" id="GO:0005829">
    <property type="term" value="C:cytosol"/>
    <property type="evidence" value="ECO:0007669"/>
    <property type="project" value="TreeGrafter"/>
</dbReference>